<evidence type="ECO:0000256" key="4">
    <source>
        <dbReference type="ARBA" id="ARBA00022452"/>
    </source>
</evidence>
<keyword evidence="9 12" id="KW-0472">Membrane</keyword>
<dbReference type="InterPro" id="IPR012910">
    <property type="entry name" value="Plug_dom"/>
</dbReference>
<accession>A0A556ALZ9</accession>
<evidence type="ECO:0000256" key="5">
    <source>
        <dbReference type="ARBA" id="ARBA00022496"/>
    </source>
</evidence>
<keyword evidence="17" id="KW-1185">Reference proteome</keyword>
<dbReference type="GO" id="GO:0009279">
    <property type="term" value="C:cell outer membrane"/>
    <property type="evidence" value="ECO:0007669"/>
    <property type="project" value="UniProtKB-SubCell"/>
</dbReference>
<evidence type="ECO:0000256" key="13">
    <source>
        <dbReference type="RuleBase" id="RU003357"/>
    </source>
</evidence>
<dbReference type="InterPro" id="IPR011662">
    <property type="entry name" value="Secretin/TonB_short_N"/>
</dbReference>
<sequence length="784" mass="84736">MRIFSRHRLMLPVVAAALLHVPVHAQPVQREFSIPAGPLAEAVNRFVAVTGVYLASDAALAAGRQSPGVQGVYTVPQALFALLAGTGLEALRQPDGSYRLQAAPAGGAGVSTLTPMQVLGERETAVSEGTGTYAASVVSLGKQTLSLREIPQSVSVVTRQQMDDQNMASVSDALASAPGVSARLDAESSFLSRGYNVEVQYDGIPGSGLNTAMQFDLAQYDRVEVLRGPSGLLQGAGNPGGMVNLVHKRPTSTFAASGLVSLGSWQNRRIELDAGGPLTEDGRIRGRVAVAGYDREFQDPVTFARQGMGYGVLDVDLTRDTTLSVAAGYQRRKAVFNYGVPVAPGHTPPRDGFVGSDEPETRTLRETSASLEHRFDNGWRAHAAARQRQYNALAPQNVYLESFDPATGAGVLSASVKDQEVRHLGADAYASGPVTLFGRRHELMVGANANREQTRWRRAPWVSIPVDDVYQEHTFGPEQIPLVNSRDDTVIEQSGVYGSARLSLADPLTLVLGGRWSNYRNKSRALEPALTEWQASTARADWEFTPYGGLVWDLTPQLSMYASYTDIFSPQTQEDIEGRVLDPRVGWQGEVGVKGAFLDDRLNAAIALFRIRDSNRAMRDDANIGCGGSADGSCYVAAGLVQSQGIDAEISGSPWRGWEVTGSYTYTQTEILRDANTANVGQTFNVEMPRHLFKLWALYRAPEGWSVGGGVRAQSDSGNGYHPGYAVATAQVGYRLRPGLDLTLTVDNVFDRSYFSRHSASSTANTWNIYGAPRNVLLSLRARY</sequence>
<dbReference type="SMART" id="SM00965">
    <property type="entry name" value="STN"/>
    <property type="match status" value="1"/>
</dbReference>
<dbReference type="Gene3D" id="2.40.170.20">
    <property type="entry name" value="TonB-dependent receptor, beta-barrel domain"/>
    <property type="match status" value="1"/>
</dbReference>
<evidence type="ECO:0000313" key="16">
    <source>
        <dbReference type="EMBL" id="TSH93913.1"/>
    </source>
</evidence>
<evidence type="ECO:0000256" key="14">
    <source>
        <dbReference type="SAM" id="SignalP"/>
    </source>
</evidence>
<dbReference type="CDD" id="cd01347">
    <property type="entry name" value="ligand_gated_channel"/>
    <property type="match status" value="1"/>
</dbReference>
<dbReference type="PANTHER" id="PTHR32552:SF74">
    <property type="entry name" value="HYDROXAMATE SIDEROPHORE RECEPTOR FHUE"/>
    <property type="match status" value="1"/>
</dbReference>
<dbReference type="InterPro" id="IPR010105">
    <property type="entry name" value="TonB_sidphr_rcpt"/>
</dbReference>
<dbReference type="RefSeq" id="WP_143948814.1">
    <property type="nucleotide sequence ID" value="NZ_BAABMB010000006.1"/>
</dbReference>
<dbReference type="GO" id="GO:0015344">
    <property type="term" value="F:siderophore uptake transmembrane transporter activity"/>
    <property type="evidence" value="ECO:0007669"/>
    <property type="project" value="TreeGrafter"/>
</dbReference>
<keyword evidence="8 13" id="KW-0798">TonB box</keyword>
<evidence type="ECO:0000256" key="11">
    <source>
        <dbReference type="ARBA" id="ARBA00023237"/>
    </source>
</evidence>
<dbReference type="AlphaFoldDB" id="A0A556ALZ9"/>
<reference evidence="16 17" key="1">
    <citation type="submission" date="2019-07" db="EMBL/GenBank/DDBJ databases">
        <title>Qingshengfaniella alkalisoli gen. nov., sp. nov., isolated from saline soil.</title>
        <authorList>
            <person name="Xu L."/>
            <person name="Huang X.-X."/>
            <person name="Sun J.-Q."/>
        </authorList>
    </citation>
    <scope>NUCLEOTIDE SEQUENCE [LARGE SCALE GENOMIC DNA]</scope>
    <source>
        <strain evidence="16 17">DSM 27279</strain>
    </source>
</reference>
<keyword evidence="11 12" id="KW-0998">Cell outer membrane</keyword>
<dbReference type="Gene3D" id="3.55.50.30">
    <property type="match status" value="1"/>
</dbReference>
<gene>
    <name evidence="16" type="ORF">FOZ76_13600</name>
</gene>
<comment type="subcellular location">
    <subcellularLocation>
        <location evidence="1 12">Cell outer membrane</location>
        <topology evidence="1 12">Multi-pass membrane protein</topology>
    </subcellularLocation>
</comment>
<dbReference type="InterPro" id="IPR037066">
    <property type="entry name" value="Plug_dom_sf"/>
</dbReference>
<name>A0A556ALZ9_9BURK</name>
<dbReference type="InterPro" id="IPR039426">
    <property type="entry name" value="TonB-dep_rcpt-like"/>
</dbReference>
<keyword evidence="3 12" id="KW-0813">Transport</keyword>
<evidence type="ECO:0000256" key="1">
    <source>
        <dbReference type="ARBA" id="ARBA00004571"/>
    </source>
</evidence>
<evidence type="ECO:0000259" key="15">
    <source>
        <dbReference type="SMART" id="SM00965"/>
    </source>
</evidence>
<evidence type="ECO:0000256" key="2">
    <source>
        <dbReference type="ARBA" id="ARBA00009810"/>
    </source>
</evidence>
<dbReference type="SUPFAM" id="SSF56935">
    <property type="entry name" value="Porins"/>
    <property type="match status" value="1"/>
</dbReference>
<proteinExistence type="inferred from homology"/>
<evidence type="ECO:0000256" key="3">
    <source>
        <dbReference type="ARBA" id="ARBA00022448"/>
    </source>
</evidence>
<dbReference type="Pfam" id="PF07715">
    <property type="entry name" value="Plug"/>
    <property type="match status" value="1"/>
</dbReference>
<evidence type="ECO:0000256" key="8">
    <source>
        <dbReference type="ARBA" id="ARBA00023077"/>
    </source>
</evidence>
<keyword evidence="7" id="KW-0408">Iron</keyword>
<dbReference type="Gene3D" id="2.170.130.10">
    <property type="entry name" value="TonB-dependent receptor, plug domain"/>
    <property type="match status" value="1"/>
</dbReference>
<protein>
    <submittedName>
        <fullName evidence="16">TonB-dependent siderophore receptor</fullName>
    </submittedName>
</protein>
<dbReference type="PROSITE" id="PS52016">
    <property type="entry name" value="TONB_DEPENDENT_REC_3"/>
    <property type="match status" value="1"/>
</dbReference>
<dbReference type="GO" id="GO:0015891">
    <property type="term" value="P:siderophore transport"/>
    <property type="evidence" value="ECO:0007669"/>
    <property type="project" value="InterPro"/>
</dbReference>
<keyword evidence="4 12" id="KW-1134">Transmembrane beta strand</keyword>
<evidence type="ECO:0000256" key="6">
    <source>
        <dbReference type="ARBA" id="ARBA00022692"/>
    </source>
</evidence>
<feature type="chain" id="PRO_5022182099" evidence="14">
    <location>
        <begin position="26"/>
        <end position="784"/>
    </location>
</feature>
<comment type="caution">
    <text evidence="16">The sequence shown here is derived from an EMBL/GenBank/DDBJ whole genome shotgun (WGS) entry which is preliminary data.</text>
</comment>
<dbReference type="Proteomes" id="UP000318405">
    <property type="component" value="Unassembled WGS sequence"/>
</dbReference>
<dbReference type="InterPro" id="IPR000531">
    <property type="entry name" value="Beta-barrel_TonB"/>
</dbReference>
<feature type="domain" description="Secretin/TonB short N-terminal" evidence="15">
    <location>
        <begin position="52"/>
        <end position="103"/>
    </location>
</feature>
<dbReference type="InterPro" id="IPR036942">
    <property type="entry name" value="Beta-barrel_TonB_sf"/>
</dbReference>
<organism evidence="16 17">
    <name type="scientific">Verticiella sediminum</name>
    <dbReference type="NCBI Taxonomy" id="1247510"/>
    <lineage>
        <taxon>Bacteria</taxon>
        <taxon>Pseudomonadati</taxon>
        <taxon>Pseudomonadota</taxon>
        <taxon>Betaproteobacteria</taxon>
        <taxon>Burkholderiales</taxon>
        <taxon>Alcaligenaceae</taxon>
        <taxon>Verticiella</taxon>
    </lineage>
</organism>
<dbReference type="OrthoDB" id="8533686at2"/>
<evidence type="ECO:0000313" key="17">
    <source>
        <dbReference type="Proteomes" id="UP000318405"/>
    </source>
</evidence>
<dbReference type="GO" id="GO:0038023">
    <property type="term" value="F:signaling receptor activity"/>
    <property type="evidence" value="ECO:0007669"/>
    <property type="project" value="InterPro"/>
</dbReference>
<keyword evidence="5" id="KW-0406">Ion transport</keyword>
<keyword evidence="10 16" id="KW-0675">Receptor</keyword>
<keyword evidence="5" id="KW-0410">Iron transport</keyword>
<dbReference type="PANTHER" id="PTHR32552">
    <property type="entry name" value="FERRICHROME IRON RECEPTOR-RELATED"/>
    <property type="match status" value="1"/>
</dbReference>
<dbReference type="Pfam" id="PF00593">
    <property type="entry name" value="TonB_dep_Rec_b-barrel"/>
    <property type="match status" value="1"/>
</dbReference>
<comment type="similarity">
    <text evidence="2 12 13">Belongs to the TonB-dependent receptor family.</text>
</comment>
<feature type="signal peptide" evidence="14">
    <location>
        <begin position="1"/>
        <end position="25"/>
    </location>
</feature>
<dbReference type="NCBIfam" id="TIGR01783">
    <property type="entry name" value="TonB-siderophor"/>
    <property type="match status" value="1"/>
</dbReference>
<keyword evidence="6 12" id="KW-0812">Transmembrane</keyword>
<keyword evidence="14" id="KW-0732">Signal</keyword>
<dbReference type="EMBL" id="VLTJ01000026">
    <property type="protein sequence ID" value="TSH93913.1"/>
    <property type="molecule type" value="Genomic_DNA"/>
</dbReference>
<evidence type="ECO:0000256" key="12">
    <source>
        <dbReference type="PROSITE-ProRule" id="PRU01360"/>
    </source>
</evidence>
<evidence type="ECO:0000256" key="9">
    <source>
        <dbReference type="ARBA" id="ARBA00023136"/>
    </source>
</evidence>
<evidence type="ECO:0000256" key="7">
    <source>
        <dbReference type="ARBA" id="ARBA00023004"/>
    </source>
</evidence>
<evidence type="ECO:0000256" key="10">
    <source>
        <dbReference type="ARBA" id="ARBA00023170"/>
    </source>
</evidence>